<feature type="region of interest" description="Disordered" evidence="1">
    <location>
        <begin position="255"/>
        <end position="274"/>
    </location>
</feature>
<dbReference type="AlphaFoldDB" id="A0A1M5AIY3"/>
<dbReference type="RefSeq" id="WP_073157151.1">
    <property type="nucleotide sequence ID" value="NZ_FQVL01000014.1"/>
</dbReference>
<organism evidence="2 3">
    <name type="scientific">Seinonella peptonophila</name>
    <dbReference type="NCBI Taxonomy" id="112248"/>
    <lineage>
        <taxon>Bacteria</taxon>
        <taxon>Bacillati</taxon>
        <taxon>Bacillota</taxon>
        <taxon>Bacilli</taxon>
        <taxon>Bacillales</taxon>
        <taxon>Thermoactinomycetaceae</taxon>
        <taxon>Seinonella</taxon>
    </lineage>
</organism>
<name>A0A1M5AIY3_9BACL</name>
<gene>
    <name evidence="2" type="ORF">SAMN05444392_11426</name>
</gene>
<dbReference type="Proteomes" id="UP000184476">
    <property type="component" value="Unassembled WGS sequence"/>
</dbReference>
<accession>A0A1M5AIY3</accession>
<dbReference type="EMBL" id="FQVL01000014">
    <property type="protein sequence ID" value="SHF30086.1"/>
    <property type="molecule type" value="Genomic_DNA"/>
</dbReference>
<evidence type="ECO:0000313" key="2">
    <source>
        <dbReference type="EMBL" id="SHF30086.1"/>
    </source>
</evidence>
<protein>
    <submittedName>
        <fullName evidence="2">Uncharacterized protein</fullName>
    </submittedName>
</protein>
<evidence type="ECO:0000256" key="1">
    <source>
        <dbReference type="SAM" id="MobiDB-lite"/>
    </source>
</evidence>
<reference evidence="2 3" key="1">
    <citation type="submission" date="2016-11" db="EMBL/GenBank/DDBJ databases">
        <authorList>
            <person name="Jaros S."/>
            <person name="Januszkiewicz K."/>
            <person name="Wedrychowicz H."/>
        </authorList>
    </citation>
    <scope>NUCLEOTIDE SEQUENCE [LARGE SCALE GENOMIC DNA]</scope>
    <source>
        <strain evidence="2 3">DSM 44666</strain>
    </source>
</reference>
<proteinExistence type="predicted"/>
<evidence type="ECO:0000313" key="3">
    <source>
        <dbReference type="Proteomes" id="UP000184476"/>
    </source>
</evidence>
<sequence>MDDLLKKLLKIRDFENPVPLPLSGQIAKLDSYTRSLDKSTLPEEMRIKYTSLPAFHIAYYTAIKKGDSERAQAIDQLRQMLIQFKMPNTEPYRETLSRKQYDQLLALTTGDQQLEAVVRALPEEFRTSESDSMSGKKLLDLYQQSQLTMLDGMVIRNHVIPALRSDKGLFQLLDDHAIRSFREPLFTEESKVEKAYAAAMQLRTGKITRMIAEIHPDSTVEQSVKNRIMQTSLTPKQNAAILSLQAAYEKEQEARGFSSIGRPIEKKQTTTKTR</sequence>
<keyword evidence="3" id="KW-1185">Reference proteome</keyword>